<dbReference type="InterPro" id="IPR023606">
    <property type="entry name" value="CoA-Trfase_III_dom_1_sf"/>
</dbReference>
<reference evidence="1" key="1">
    <citation type="submission" date="2023-03" db="EMBL/GenBank/DDBJ databases">
        <title>Multiphase analysis and comparison of six strains from genera Psychromarinibacter, Lutimaribacter, and Maritimibacter, including a novel species: Psychromarinibacter sediminicola sp. nov.</title>
        <authorList>
            <person name="Wang Y.-H."/>
            <person name="Ye M.-Q."/>
            <person name="Du Z.-J."/>
        </authorList>
    </citation>
    <scope>NUCLEOTIDE SEQUENCE</scope>
    <source>
        <strain evidence="1">C21-152</strain>
    </source>
</reference>
<dbReference type="Proteomes" id="UP001220964">
    <property type="component" value="Unassembled WGS sequence"/>
</dbReference>
<proteinExistence type="predicted"/>
<dbReference type="SUPFAM" id="SSF89796">
    <property type="entry name" value="CoA-transferase family III (CaiB/BaiF)"/>
    <property type="match status" value="1"/>
</dbReference>
<keyword evidence="2" id="KW-1185">Reference proteome</keyword>
<gene>
    <name evidence="1" type="ORF">P1J78_00970</name>
</gene>
<dbReference type="PANTHER" id="PTHR48228:SF5">
    <property type="entry name" value="ALPHA-METHYLACYL-COA RACEMASE"/>
    <property type="match status" value="1"/>
</dbReference>
<dbReference type="Gene3D" id="3.40.50.10540">
    <property type="entry name" value="Crotonobetainyl-coa:carnitine coa-transferase, domain 1"/>
    <property type="match status" value="1"/>
</dbReference>
<comment type="caution">
    <text evidence="1">The sequence shown here is derived from an EMBL/GenBank/DDBJ whole genome shotgun (WGS) entry which is preliminary data.</text>
</comment>
<dbReference type="AlphaFoldDB" id="A0AAE3NNN5"/>
<dbReference type="InterPro" id="IPR050509">
    <property type="entry name" value="CoA-transferase_III"/>
</dbReference>
<dbReference type="RefSeq" id="WP_275565439.1">
    <property type="nucleotide sequence ID" value="NZ_JARGYC010000002.1"/>
</dbReference>
<dbReference type="Pfam" id="PF02515">
    <property type="entry name" value="CoA_transf_3"/>
    <property type="match status" value="1"/>
</dbReference>
<dbReference type="PANTHER" id="PTHR48228">
    <property type="entry name" value="SUCCINYL-COA--D-CITRAMALATE COA-TRANSFERASE"/>
    <property type="match status" value="1"/>
</dbReference>
<evidence type="ECO:0000313" key="1">
    <source>
        <dbReference type="EMBL" id="MDF0599291.1"/>
    </source>
</evidence>
<name>A0AAE3NNN5_9RHOB</name>
<protein>
    <submittedName>
        <fullName evidence="1">CaiB/BaiF CoA-transferase family protein</fullName>
    </submittedName>
</protein>
<dbReference type="InterPro" id="IPR044855">
    <property type="entry name" value="CoA-Trfase_III_dom3_sf"/>
</dbReference>
<dbReference type="Gene3D" id="3.30.1540.10">
    <property type="entry name" value="formyl-coa transferase, domain 3"/>
    <property type="match status" value="1"/>
</dbReference>
<dbReference type="InterPro" id="IPR003673">
    <property type="entry name" value="CoA-Trfase_fam_III"/>
</dbReference>
<accession>A0AAE3NNN5</accession>
<dbReference type="EMBL" id="JARGYC010000002">
    <property type="protein sequence ID" value="MDF0599291.1"/>
    <property type="molecule type" value="Genomic_DNA"/>
</dbReference>
<dbReference type="GO" id="GO:0003824">
    <property type="term" value="F:catalytic activity"/>
    <property type="evidence" value="ECO:0007669"/>
    <property type="project" value="InterPro"/>
</dbReference>
<organism evidence="1 2">
    <name type="scientific">Psychromarinibacter sediminicola</name>
    <dbReference type="NCBI Taxonomy" id="3033385"/>
    <lineage>
        <taxon>Bacteria</taxon>
        <taxon>Pseudomonadati</taxon>
        <taxon>Pseudomonadota</taxon>
        <taxon>Alphaproteobacteria</taxon>
        <taxon>Rhodobacterales</taxon>
        <taxon>Paracoccaceae</taxon>
        <taxon>Psychromarinibacter</taxon>
    </lineage>
</organism>
<sequence>MTAYPDLKILDFSRLLPGPYCTWLLSEMGAQVTRIENPREIAKQAKVFGWDRLDAVGRARMRAQDMLARNKQSLRLDIGHARAREVVRRLVAGMDVVVEDYRPGVLARLGLGHDDLAEVNPRLVTCSITLCGQTGPYRERAGHDPLALAVSGAMSRAGDRAERPSSLGLAAADVLTGTNAALAVTAALAERARTGTGRHLDIAMSDTAMCLNANVIARHPDPDDIPARGKRRVDCGIWETKDGGFIATSDMEPAYWERFCRLAGRPDWVPLQIDPAARDGIAEEIAALFRTRTRAEWETVLAEAGTQFAPVLSVAEAFEDPHNRARGMVREVAAGGEAIRQLSLPLGPGLARDGTDRAAVLPGTDRDAVLGAAGMTEAEIAELEAEGVFG</sequence>
<evidence type="ECO:0000313" key="2">
    <source>
        <dbReference type="Proteomes" id="UP001220964"/>
    </source>
</evidence>